<sequence>MTTEIQIAGIQTGRALDRPAVAMATAAMFMVGTLAAVSDVIQDYPLYGGQAVRYAVAAVALLATAALLDRRSGTVRARLTARDRVLLVLLSLTGLVIFNICVIESARHAGPALVGTVLGTVPLALALCAPIPALLSRRSNTGPSAARDGNPSDGLTRGARTLLPSRRILFAAGVVVAGATLATGLGSGTPAALLWALGALACEVCFSLLALPLLPKLGAVRVSAYSAALAVPALLVLGAAVDGAGILRAPTLAEALGLGYLALVVTTVAFFLWYSALPRLGPEKAGLFAGMIPVGAIGTGVVLGLGVPSVADLAGAGLVIAGILIGLRPEPA</sequence>
<dbReference type="InterPro" id="IPR000620">
    <property type="entry name" value="EamA_dom"/>
</dbReference>
<dbReference type="InterPro" id="IPR037185">
    <property type="entry name" value="EmrE-like"/>
</dbReference>
<evidence type="ECO:0000256" key="1">
    <source>
        <dbReference type="ARBA" id="ARBA00007362"/>
    </source>
</evidence>
<feature type="transmembrane region" description="Helical" evidence="2">
    <location>
        <begin position="20"/>
        <end position="38"/>
    </location>
</feature>
<feature type="transmembrane region" description="Helical" evidence="2">
    <location>
        <begin position="44"/>
        <end position="64"/>
    </location>
</feature>
<dbReference type="RefSeq" id="WP_204045538.1">
    <property type="nucleotide sequence ID" value="NZ_BOOA01000101.1"/>
</dbReference>
<dbReference type="Proteomes" id="UP000640052">
    <property type="component" value="Unassembled WGS sequence"/>
</dbReference>
<name>A0A919QK47_9ACTN</name>
<feature type="transmembrane region" description="Helical" evidence="2">
    <location>
        <begin position="255"/>
        <end position="274"/>
    </location>
</feature>
<dbReference type="SUPFAM" id="SSF103481">
    <property type="entry name" value="Multidrug resistance efflux transporter EmrE"/>
    <property type="match status" value="1"/>
</dbReference>
<gene>
    <name evidence="4" type="ORF">Aph01nite_72300</name>
</gene>
<protein>
    <recommendedName>
        <fullName evidence="3">EamA domain-containing protein</fullName>
    </recommendedName>
</protein>
<feature type="transmembrane region" description="Helical" evidence="2">
    <location>
        <begin position="226"/>
        <end position="249"/>
    </location>
</feature>
<reference evidence="4" key="1">
    <citation type="submission" date="2021-01" db="EMBL/GenBank/DDBJ databases">
        <title>Whole genome shotgun sequence of Acrocarpospora phusangensis NBRC 108782.</title>
        <authorList>
            <person name="Komaki H."/>
            <person name="Tamura T."/>
        </authorList>
    </citation>
    <scope>NUCLEOTIDE SEQUENCE</scope>
    <source>
        <strain evidence="4">NBRC 108782</strain>
    </source>
</reference>
<feature type="domain" description="EamA" evidence="3">
    <location>
        <begin position="192"/>
        <end position="325"/>
    </location>
</feature>
<feature type="transmembrane region" description="Helical" evidence="2">
    <location>
        <begin position="192"/>
        <end position="214"/>
    </location>
</feature>
<feature type="transmembrane region" description="Helical" evidence="2">
    <location>
        <begin position="112"/>
        <end position="135"/>
    </location>
</feature>
<feature type="transmembrane region" description="Helical" evidence="2">
    <location>
        <begin position="286"/>
        <end position="304"/>
    </location>
</feature>
<dbReference type="EMBL" id="BOOA01000101">
    <property type="protein sequence ID" value="GIH28920.1"/>
    <property type="molecule type" value="Genomic_DNA"/>
</dbReference>
<comment type="similarity">
    <text evidence="1">Belongs to the EamA transporter family.</text>
</comment>
<evidence type="ECO:0000256" key="2">
    <source>
        <dbReference type="SAM" id="Phobius"/>
    </source>
</evidence>
<feature type="transmembrane region" description="Helical" evidence="2">
    <location>
        <begin position="85"/>
        <end position="106"/>
    </location>
</feature>
<feature type="transmembrane region" description="Helical" evidence="2">
    <location>
        <begin position="168"/>
        <end position="186"/>
    </location>
</feature>
<accession>A0A919QK47</accession>
<evidence type="ECO:0000313" key="4">
    <source>
        <dbReference type="EMBL" id="GIH28920.1"/>
    </source>
</evidence>
<keyword evidence="5" id="KW-1185">Reference proteome</keyword>
<evidence type="ECO:0000313" key="5">
    <source>
        <dbReference type="Proteomes" id="UP000640052"/>
    </source>
</evidence>
<proteinExistence type="inferred from homology"/>
<dbReference type="AlphaFoldDB" id="A0A919QK47"/>
<dbReference type="Pfam" id="PF00892">
    <property type="entry name" value="EamA"/>
    <property type="match status" value="1"/>
</dbReference>
<keyword evidence="2" id="KW-1133">Transmembrane helix</keyword>
<organism evidence="4 5">
    <name type="scientific">Acrocarpospora phusangensis</name>
    <dbReference type="NCBI Taxonomy" id="1070424"/>
    <lineage>
        <taxon>Bacteria</taxon>
        <taxon>Bacillati</taxon>
        <taxon>Actinomycetota</taxon>
        <taxon>Actinomycetes</taxon>
        <taxon>Streptosporangiales</taxon>
        <taxon>Streptosporangiaceae</taxon>
        <taxon>Acrocarpospora</taxon>
    </lineage>
</organism>
<keyword evidence="2" id="KW-0472">Membrane</keyword>
<keyword evidence="2" id="KW-0812">Transmembrane</keyword>
<comment type="caution">
    <text evidence="4">The sequence shown here is derived from an EMBL/GenBank/DDBJ whole genome shotgun (WGS) entry which is preliminary data.</text>
</comment>
<evidence type="ECO:0000259" key="3">
    <source>
        <dbReference type="Pfam" id="PF00892"/>
    </source>
</evidence>
<dbReference type="GO" id="GO:0016020">
    <property type="term" value="C:membrane"/>
    <property type="evidence" value="ECO:0007669"/>
    <property type="project" value="InterPro"/>
</dbReference>